<feature type="non-terminal residue" evidence="2">
    <location>
        <position position="194"/>
    </location>
</feature>
<accession>A0AA89AH73</accession>
<name>A0AA89AH73_9ASTE</name>
<dbReference type="EMBL" id="JAVXUP010002399">
    <property type="protein sequence ID" value="KAK3003554.1"/>
    <property type="molecule type" value="Genomic_DNA"/>
</dbReference>
<protein>
    <submittedName>
        <fullName evidence="2">Uncharacterized protein</fullName>
    </submittedName>
</protein>
<reference evidence="2" key="1">
    <citation type="submission" date="2022-12" db="EMBL/GenBank/DDBJ databases">
        <title>Draft genome assemblies for two species of Escallonia (Escalloniales).</title>
        <authorList>
            <person name="Chanderbali A."/>
            <person name="Dervinis C."/>
            <person name="Anghel I."/>
            <person name="Soltis D."/>
            <person name="Soltis P."/>
            <person name="Zapata F."/>
        </authorList>
    </citation>
    <scope>NUCLEOTIDE SEQUENCE</scope>
    <source>
        <strain evidence="2">UCBG64.0493</strain>
        <tissue evidence="2">Leaf</tissue>
    </source>
</reference>
<gene>
    <name evidence="2" type="ORF">RJ639_018933</name>
</gene>
<proteinExistence type="predicted"/>
<evidence type="ECO:0000313" key="3">
    <source>
        <dbReference type="Proteomes" id="UP001188597"/>
    </source>
</evidence>
<feature type="transmembrane region" description="Helical" evidence="1">
    <location>
        <begin position="38"/>
        <end position="66"/>
    </location>
</feature>
<dbReference type="AlphaFoldDB" id="A0AA89AH73"/>
<keyword evidence="1" id="KW-1133">Transmembrane helix</keyword>
<dbReference type="Proteomes" id="UP001188597">
    <property type="component" value="Unassembled WGS sequence"/>
</dbReference>
<keyword evidence="1" id="KW-0472">Membrane</keyword>
<keyword evidence="1" id="KW-0812">Transmembrane</keyword>
<comment type="caution">
    <text evidence="2">The sequence shown here is derived from an EMBL/GenBank/DDBJ whole genome shotgun (WGS) entry which is preliminary data.</text>
</comment>
<sequence length="194" mass="21889">MDLKKEVKKRLFLLAVVLEEIGSRRSSGSSYISSETGTLFVFLTGGIVFLTLIVNGSTTQFILHMLDMDKLSSTKRRILEYTKYEMLSKALEAFGDLGEDEELGPADWNTVRRYIACLNDIEGERVHPHTVSGSDNNLDPMNLKDIRIRFLNGDSEVASTVINESEVQGVEAKKFLEDVRVTFPQVLRVVKTRQ</sequence>
<organism evidence="2 3">
    <name type="scientific">Escallonia herrerae</name>
    <dbReference type="NCBI Taxonomy" id="1293975"/>
    <lineage>
        <taxon>Eukaryota</taxon>
        <taxon>Viridiplantae</taxon>
        <taxon>Streptophyta</taxon>
        <taxon>Embryophyta</taxon>
        <taxon>Tracheophyta</taxon>
        <taxon>Spermatophyta</taxon>
        <taxon>Magnoliopsida</taxon>
        <taxon>eudicotyledons</taxon>
        <taxon>Gunneridae</taxon>
        <taxon>Pentapetalae</taxon>
        <taxon>asterids</taxon>
        <taxon>campanulids</taxon>
        <taxon>Escalloniales</taxon>
        <taxon>Escalloniaceae</taxon>
        <taxon>Escallonia</taxon>
    </lineage>
</organism>
<keyword evidence="3" id="KW-1185">Reference proteome</keyword>
<evidence type="ECO:0000256" key="1">
    <source>
        <dbReference type="SAM" id="Phobius"/>
    </source>
</evidence>
<evidence type="ECO:0000313" key="2">
    <source>
        <dbReference type="EMBL" id="KAK3003554.1"/>
    </source>
</evidence>